<dbReference type="OrthoDB" id="181905at2"/>
<proteinExistence type="inferred from homology"/>
<dbReference type="AlphaFoldDB" id="A0A5A9W6E7"/>
<dbReference type="SUPFAM" id="SSF103473">
    <property type="entry name" value="MFS general substrate transporter"/>
    <property type="match status" value="1"/>
</dbReference>
<dbReference type="Pfam" id="PF13347">
    <property type="entry name" value="MFS_2"/>
    <property type="match status" value="1"/>
</dbReference>
<name>A0A5A9W6E7_9GAMM</name>
<feature type="transmembrane region" description="Helical" evidence="2">
    <location>
        <begin position="222"/>
        <end position="243"/>
    </location>
</feature>
<dbReference type="RefSeq" id="WP_149390002.1">
    <property type="nucleotide sequence ID" value="NZ_SMRS01000002.1"/>
</dbReference>
<comment type="caution">
    <text evidence="3">The sequence shown here is derived from an EMBL/GenBank/DDBJ whole genome shotgun (WGS) entry which is preliminary data.</text>
</comment>
<sequence>MKDELTRRQIWIYSLPALPLAVPTVAVFVLLPTFYIEHLGLGLALTGLILMLARLSDVLTDPLIGRWLDHASPRRFKLIMMLGGLICIPSLLLLVNPPQEFVAGTLFFASIFLYLGWTCVQVPYLTWLRSLSRYSYQRTRIASYREACALLGLVFSASLPVLALTFGLSTAAALTFIALLTLGVGGLLLAQLLWQLPAPEWVTSPLGTWREVFQNQLAKRLILTWLVNGIANGIPAVLFPLYITSVLGGSEADRPGFILLYFLSACLALPIWLKLSQRVEKTHLWQCAMLLAIAGFIPALFLGEGDQLAFYLICILTGAALGADLALPHALQADVADWDQFRYRRRQTGLLFAIWNSATKLALALAAGIALGLLALSGFEVGESQSATPILLIYALLPCVMKAIAITLLLRFPLQNRHQQRIARCLSQRSERS</sequence>
<feature type="transmembrane region" description="Helical" evidence="2">
    <location>
        <begin position="101"/>
        <end position="126"/>
    </location>
</feature>
<dbReference type="GO" id="GO:0005886">
    <property type="term" value="C:plasma membrane"/>
    <property type="evidence" value="ECO:0007669"/>
    <property type="project" value="TreeGrafter"/>
</dbReference>
<dbReference type="GO" id="GO:0015293">
    <property type="term" value="F:symporter activity"/>
    <property type="evidence" value="ECO:0007669"/>
    <property type="project" value="InterPro"/>
</dbReference>
<feature type="transmembrane region" description="Helical" evidence="2">
    <location>
        <begin position="147"/>
        <end position="166"/>
    </location>
</feature>
<feature type="transmembrane region" description="Helical" evidence="2">
    <location>
        <begin position="308"/>
        <end position="327"/>
    </location>
</feature>
<comment type="similarity">
    <text evidence="1">Belongs to the sodium:galactoside symporter (TC 2.A.2) family.</text>
</comment>
<feature type="transmembrane region" description="Helical" evidence="2">
    <location>
        <begin position="38"/>
        <end position="55"/>
    </location>
</feature>
<feature type="transmembrane region" description="Helical" evidence="2">
    <location>
        <begin position="391"/>
        <end position="414"/>
    </location>
</feature>
<feature type="transmembrane region" description="Helical" evidence="2">
    <location>
        <begin position="255"/>
        <end position="272"/>
    </location>
</feature>
<feature type="transmembrane region" description="Helical" evidence="2">
    <location>
        <begin position="172"/>
        <end position="194"/>
    </location>
</feature>
<protein>
    <submittedName>
        <fullName evidence="3">MFS transporter</fullName>
    </submittedName>
</protein>
<keyword evidence="4" id="KW-1185">Reference proteome</keyword>
<feature type="transmembrane region" description="Helical" evidence="2">
    <location>
        <begin position="284"/>
        <end position="302"/>
    </location>
</feature>
<dbReference type="EMBL" id="SMRS01000002">
    <property type="protein sequence ID" value="KAA0875698.1"/>
    <property type="molecule type" value="Genomic_DNA"/>
</dbReference>
<dbReference type="GO" id="GO:0008643">
    <property type="term" value="P:carbohydrate transport"/>
    <property type="evidence" value="ECO:0007669"/>
    <property type="project" value="InterPro"/>
</dbReference>
<feature type="transmembrane region" description="Helical" evidence="2">
    <location>
        <begin position="76"/>
        <end position="95"/>
    </location>
</feature>
<evidence type="ECO:0000313" key="3">
    <source>
        <dbReference type="EMBL" id="KAA0875698.1"/>
    </source>
</evidence>
<keyword evidence="2" id="KW-1133">Transmembrane helix</keyword>
<gene>
    <name evidence="3" type="ORF">E1H14_03115</name>
</gene>
<evidence type="ECO:0000256" key="2">
    <source>
        <dbReference type="SAM" id="Phobius"/>
    </source>
</evidence>
<dbReference type="InterPro" id="IPR036259">
    <property type="entry name" value="MFS_trans_sf"/>
</dbReference>
<evidence type="ECO:0000313" key="4">
    <source>
        <dbReference type="Proteomes" id="UP000325302"/>
    </source>
</evidence>
<dbReference type="Proteomes" id="UP000325302">
    <property type="component" value="Unassembled WGS sequence"/>
</dbReference>
<keyword evidence="2" id="KW-0812">Transmembrane</keyword>
<dbReference type="PANTHER" id="PTHR11328:SF28">
    <property type="entry name" value="MAJOR FACILITATOR SUPERFAMILY DOMAIN-CONTAINING PROTEIN 12"/>
    <property type="match status" value="1"/>
</dbReference>
<accession>A0A5A9W6E7</accession>
<dbReference type="PANTHER" id="PTHR11328">
    <property type="entry name" value="MAJOR FACILITATOR SUPERFAMILY DOMAIN-CONTAINING PROTEIN"/>
    <property type="match status" value="1"/>
</dbReference>
<keyword evidence="2" id="KW-0472">Membrane</keyword>
<feature type="transmembrane region" description="Helical" evidence="2">
    <location>
        <begin position="12"/>
        <end position="32"/>
    </location>
</feature>
<reference evidence="3 4" key="1">
    <citation type="submission" date="2019-03" db="EMBL/GenBank/DDBJ databases">
        <title>Nitrincola sp. nov. isolated from an Indian soda lake.</title>
        <authorList>
            <person name="Joshi A."/>
            <person name="Thite S.V."/>
            <person name="Joseph N."/>
            <person name="Dhotre D."/>
            <person name="Moorthy M."/>
            <person name="Shouche Y.S."/>
        </authorList>
    </citation>
    <scope>NUCLEOTIDE SEQUENCE [LARGE SCALE GENOMIC DNA]</scope>
    <source>
        <strain evidence="3 4">MEB193</strain>
    </source>
</reference>
<dbReference type="Gene3D" id="1.20.1250.20">
    <property type="entry name" value="MFS general substrate transporter like domains"/>
    <property type="match status" value="2"/>
</dbReference>
<evidence type="ECO:0000256" key="1">
    <source>
        <dbReference type="ARBA" id="ARBA00009617"/>
    </source>
</evidence>
<organism evidence="3 4">
    <name type="scientific">Nitrincola tapanii</name>
    <dbReference type="NCBI Taxonomy" id="1708751"/>
    <lineage>
        <taxon>Bacteria</taxon>
        <taxon>Pseudomonadati</taxon>
        <taxon>Pseudomonadota</taxon>
        <taxon>Gammaproteobacteria</taxon>
        <taxon>Oceanospirillales</taxon>
        <taxon>Oceanospirillaceae</taxon>
        <taxon>Nitrincola</taxon>
    </lineage>
</organism>
<dbReference type="InterPro" id="IPR039672">
    <property type="entry name" value="MFS_2"/>
</dbReference>
<feature type="transmembrane region" description="Helical" evidence="2">
    <location>
        <begin position="348"/>
        <end position="379"/>
    </location>
</feature>